<dbReference type="AlphaFoldDB" id="A0ABD5R8C3"/>
<keyword evidence="2" id="KW-1185">Reference proteome</keyword>
<proteinExistence type="predicted"/>
<dbReference type="EMBL" id="JBHSKX010000001">
    <property type="protein sequence ID" value="MFC5366271.1"/>
    <property type="molecule type" value="Genomic_DNA"/>
</dbReference>
<evidence type="ECO:0000313" key="2">
    <source>
        <dbReference type="Proteomes" id="UP001596201"/>
    </source>
</evidence>
<dbReference type="InterPro" id="IPR006311">
    <property type="entry name" value="TAT_signal"/>
</dbReference>
<name>A0ABD5R8C3_9EURY</name>
<sequence>MTRDTTRQFGRRDVLKTGGLLVGGLALGVGGTGTALAGKGNDKGTQFGRIWANDTLYTTHVVRVLDSRPKNEDRLYFVHDGSQGLQPAVSETAPGDTDYNGGKWTHFNALVTDMEKYQANAPLTNDADVLAADGDYLDVSLGRPDFEGAPPNYFLCPLTGVAKR</sequence>
<dbReference type="Proteomes" id="UP001596201">
    <property type="component" value="Unassembled WGS sequence"/>
</dbReference>
<dbReference type="RefSeq" id="WP_227228377.1">
    <property type="nucleotide sequence ID" value="NZ_JAJCVJ010000001.1"/>
</dbReference>
<reference evidence="1 2" key="1">
    <citation type="journal article" date="2019" name="Int. J. Syst. Evol. Microbiol.">
        <title>The Global Catalogue of Microorganisms (GCM) 10K type strain sequencing project: providing services to taxonomists for standard genome sequencing and annotation.</title>
        <authorList>
            <consortium name="The Broad Institute Genomics Platform"/>
            <consortium name="The Broad Institute Genome Sequencing Center for Infectious Disease"/>
            <person name="Wu L."/>
            <person name="Ma J."/>
        </authorList>
    </citation>
    <scope>NUCLEOTIDE SEQUENCE [LARGE SCALE GENOMIC DNA]</scope>
    <source>
        <strain evidence="1 2">CGMCC 1.12237</strain>
    </source>
</reference>
<evidence type="ECO:0008006" key="3">
    <source>
        <dbReference type="Google" id="ProtNLM"/>
    </source>
</evidence>
<dbReference type="PROSITE" id="PS51318">
    <property type="entry name" value="TAT"/>
    <property type="match status" value="1"/>
</dbReference>
<organism evidence="1 2">
    <name type="scientific">Salinirubrum litoreum</name>
    <dbReference type="NCBI Taxonomy" id="1126234"/>
    <lineage>
        <taxon>Archaea</taxon>
        <taxon>Methanobacteriati</taxon>
        <taxon>Methanobacteriota</taxon>
        <taxon>Stenosarchaea group</taxon>
        <taxon>Halobacteria</taxon>
        <taxon>Halobacteriales</taxon>
        <taxon>Haloferacaceae</taxon>
        <taxon>Salinirubrum</taxon>
    </lineage>
</organism>
<evidence type="ECO:0000313" key="1">
    <source>
        <dbReference type="EMBL" id="MFC5366271.1"/>
    </source>
</evidence>
<protein>
    <recommendedName>
        <fullName evidence="3">Tat (Twin-arginine translocation) pathway signal sequence</fullName>
    </recommendedName>
</protein>
<comment type="caution">
    <text evidence="1">The sequence shown here is derived from an EMBL/GenBank/DDBJ whole genome shotgun (WGS) entry which is preliminary data.</text>
</comment>
<accession>A0ABD5R8C3</accession>
<gene>
    <name evidence="1" type="ORF">ACFPJ5_04925</name>
</gene>